<dbReference type="InterPro" id="IPR010917">
    <property type="entry name" value="TonB_rcpt_CS"/>
</dbReference>
<dbReference type="GO" id="GO:0009279">
    <property type="term" value="C:cell outer membrane"/>
    <property type="evidence" value="ECO:0007669"/>
    <property type="project" value="UniProtKB-SubCell"/>
</dbReference>
<sequence length="815" mass="91747">MKLKDFKYFVLLLCTISAHSQYTFSGTVSDSYGKKLSGVEIYNKTGGNMTTSDANGAFDITLKNPGEYVFVFFSENYAMAEKKIAISGKTNYEAIVLQSLSKELSEVVINRQREQLSAVRKLKDVEETAIYAGRKSEVVVLDKLTVNKATNNARQIYSQVVGLTINENSDGGLQLSVGGRGLNPNRTSNFNTRQNGYDISADVLGYPESYYATPTEALEEIQIVRGAASLQYGTQFGGMINFKLKTPSKKEIELVNRTTGGSYDLFTNFTSLSGTKGKFSYYTFYNYKQGKGFRPNSQFDAKTYFANLNYQFTDRTSLHFDYTYFNYLAKQPGGLTDSMFEQDPTQSNRDRNWFAVDWNLFSLRLKHKFEHDAEFSLQLFGLDASRKALGYRSNRVNNSDKPGNERDLILGDFVNWGAEARYLKKYKMGQNTNALLLGGKYYQSENTGIQGPGSSGSNADFHLATDEFPLYANQSDYKFPNLNFAFFGENIFRISPSFSITPGFRFEKIKTRAEGYFRKISLDLAGGINEDITVYENNVKDRQLLLLGVGVSYKPLNGIEIYGNVAQNYRSITFNDIRTANPSQEIAADITDEKGYTSDLGIRGKIKDKLSFDASIFGLYYNDKIGEYNDKGANAFLVRYRDNIGTAFTYGFETMFDWNVAKTFLKEKENLSWNLFSNLAITGSQYLNASVVNRNGNVIKFKGNEVEFVPLFNLKTGTGIGYKNFLSSLQLTYVSSQFTDALNSPSDKGGVTGPIPAYYVMDFSASYKWSKFKLEAGVNNLTNNWYFTRRATGYPGPGIIPSEPRVFYTTLEFVF</sequence>
<evidence type="ECO:0000256" key="8">
    <source>
        <dbReference type="ARBA" id="ARBA00023237"/>
    </source>
</evidence>
<organism evidence="14 15">
    <name type="scientific">Flavobacterium humi</name>
    <dbReference type="NCBI Taxonomy" id="2562683"/>
    <lineage>
        <taxon>Bacteria</taxon>
        <taxon>Pseudomonadati</taxon>
        <taxon>Bacteroidota</taxon>
        <taxon>Flavobacteriia</taxon>
        <taxon>Flavobacteriales</taxon>
        <taxon>Flavobacteriaceae</taxon>
        <taxon>Flavobacterium</taxon>
    </lineage>
</organism>
<evidence type="ECO:0000256" key="5">
    <source>
        <dbReference type="ARBA" id="ARBA00022729"/>
    </source>
</evidence>
<comment type="subcellular location">
    <subcellularLocation>
        <location evidence="1 9">Cell outer membrane</location>
        <topology evidence="1 9">Multi-pass membrane protein</topology>
    </subcellularLocation>
</comment>
<dbReference type="Gene3D" id="2.60.40.1120">
    <property type="entry name" value="Carboxypeptidase-like, regulatory domain"/>
    <property type="match status" value="1"/>
</dbReference>
<dbReference type="InterPro" id="IPR013784">
    <property type="entry name" value="Carb-bd-like_fold"/>
</dbReference>
<keyword evidence="8 9" id="KW-0998">Cell outer membrane</keyword>
<proteinExistence type="inferred from homology"/>
<evidence type="ECO:0000256" key="9">
    <source>
        <dbReference type="PROSITE-ProRule" id="PRU01360"/>
    </source>
</evidence>
<gene>
    <name evidence="14" type="ORF">E4635_08340</name>
</gene>
<feature type="domain" description="TonB-dependent receptor plug" evidence="13">
    <location>
        <begin position="147"/>
        <end position="235"/>
    </location>
</feature>
<feature type="signal peptide" evidence="11">
    <location>
        <begin position="1"/>
        <end position="20"/>
    </location>
</feature>
<protein>
    <submittedName>
        <fullName evidence="14">TonB-dependent receptor</fullName>
    </submittedName>
</protein>
<dbReference type="GO" id="GO:0033214">
    <property type="term" value="P:siderophore-iron import into cell"/>
    <property type="evidence" value="ECO:0007669"/>
    <property type="project" value="TreeGrafter"/>
</dbReference>
<evidence type="ECO:0000256" key="2">
    <source>
        <dbReference type="ARBA" id="ARBA00022448"/>
    </source>
</evidence>
<evidence type="ECO:0000256" key="3">
    <source>
        <dbReference type="ARBA" id="ARBA00022452"/>
    </source>
</evidence>
<dbReference type="SUPFAM" id="SSF49452">
    <property type="entry name" value="Starch-binding domain-like"/>
    <property type="match status" value="1"/>
</dbReference>
<evidence type="ECO:0000313" key="14">
    <source>
        <dbReference type="EMBL" id="TGD58296.1"/>
    </source>
</evidence>
<keyword evidence="2 9" id="KW-0813">Transport</keyword>
<dbReference type="InterPro" id="IPR037066">
    <property type="entry name" value="Plug_dom_sf"/>
</dbReference>
<dbReference type="Gene3D" id="2.170.130.10">
    <property type="entry name" value="TonB-dependent receptor, plug domain"/>
    <property type="match status" value="1"/>
</dbReference>
<keyword evidence="6 10" id="KW-0798">TonB box</keyword>
<dbReference type="AlphaFoldDB" id="A0A4Z0L714"/>
<evidence type="ECO:0000313" key="15">
    <source>
        <dbReference type="Proteomes" id="UP000297407"/>
    </source>
</evidence>
<keyword evidence="4 9" id="KW-0812">Transmembrane</keyword>
<dbReference type="InterPro" id="IPR036942">
    <property type="entry name" value="Beta-barrel_TonB_sf"/>
</dbReference>
<dbReference type="InterPro" id="IPR012910">
    <property type="entry name" value="Plug_dom"/>
</dbReference>
<evidence type="ECO:0000256" key="10">
    <source>
        <dbReference type="RuleBase" id="RU003357"/>
    </source>
</evidence>
<dbReference type="PANTHER" id="PTHR30442">
    <property type="entry name" value="IRON III DICITRATE TRANSPORT PROTEIN FECA"/>
    <property type="match status" value="1"/>
</dbReference>
<feature type="domain" description="TonB-dependent receptor-like beta-barrel" evidence="12">
    <location>
        <begin position="315"/>
        <end position="781"/>
    </location>
</feature>
<dbReference type="InterPro" id="IPR039426">
    <property type="entry name" value="TonB-dep_rcpt-like"/>
</dbReference>
<dbReference type="Gene3D" id="2.40.170.20">
    <property type="entry name" value="TonB-dependent receptor, beta-barrel domain"/>
    <property type="match status" value="1"/>
</dbReference>
<dbReference type="Pfam" id="PF13715">
    <property type="entry name" value="CarbopepD_reg_2"/>
    <property type="match status" value="1"/>
</dbReference>
<keyword evidence="5 11" id="KW-0732">Signal</keyword>
<dbReference type="PROSITE" id="PS52016">
    <property type="entry name" value="TONB_DEPENDENT_REC_3"/>
    <property type="match status" value="1"/>
</dbReference>
<comment type="caution">
    <text evidence="14">The sequence shown here is derived from an EMBL/GenBank/DDBJ whole genome shotgun (WGS) entry which is preliminary data.</text>
</comment>
<keyword evidence="7 9" id="KW-0472">Membrane</keyword>
<keyword evidence="3 9" id="KW-1134">Transmembrane beta strand</keyword>
<dbReference type="Pfam" id="PF00593">
    <property type="entry name" value="TonB_dep_Rec_b-barrel"/>
    <property type="match status" value="1"/>
</dbReference>
<keyword evidence="15" id="KW-1185">Reference proteome</keyword>
<evidence type="ECO:0000256" key="4">
    <source>
        <dbReference type="ARBA" id="ARBA00022692"/>
    </source>
</evidence>
<feature type="chain" id="PRO_5021273665" evidence="11">
    <location>
        <begin position="21"/>
        <end position="815"/>
    </location>
</feature>
<evidence type="ECO:0000256" key="1">
    <source>
        <dbReference type="ARBA" id="ARBA00004571"/>
    </source>
</evidence>
<dbReference type="EMBL" id="SRLH01000004">
    <property type="protein sequence ID" value="TGD58296.1"/>
    <property type="molecule type" value="Genomic_DNA"/>
</dbReference>
<evidence type="ECO:0000259" key="12">
    <source>
        <dbReference type="Pfam" id="PF00593"/>
    </source>
</evidence>
<name>A0A4Z0L714_9FLAO</name>
<evidence type="ECO:0000259" key="13">
    <source>
        <dbReference type="Pfam" id="PF07715"/>
    </source>
</evidence>
<dbReference type="InterPro" id="IPR000531">
    <property type="entry name" value="Beta-barrel_TonB"/>
</dbReference>
<dbReference type="OrthoDB" id="9758472at2"/>
<dbReference type="GO" id="GO:0030246">
    <property type="term" value="F:carbohydrate binding"/>
    <property type="evidence" value="ECO:0007669"/>
    <property type="project" value="InterPro"/>
</dbReference>
<dbReference type="Proteomes" id="UP000297407">
    <property type="component" value="Unassembled WGS sequence"/>
</dbReference>
<dbReference type="PROSITE" id="PS01156">
    <property type="entry name" value="TONB_DEPENDENT_REC_2"/>
    <property type="match status" value="1"/>
</dbReference>
<dbReference type="RefSeq" id="WP_135526465.1">
    <property type="nucleotide sequence ID" value="NZ_SRLH01000004.1"/>
</dbReference>
<reference evidence="14 15" key="1">
    <citation type="submission" date="2019-04" db="EMBL/GenBank/DDBJ databases">
        <title>Flavobacterium sp. strain DS2-A Genome sequencing and assembly.</title>
        <authorList>
            <person name="Kim I."/>
        </authorList>
    </citation>
    <scope>NUCLEOTIDE SEQUENCE [LARGE SCALE GENOMIC DNA]</scope>
    <source>
        <strain evidence="14 15">DS2-A</strain>
    </source>
</reference>
<evidence type="ECO:0000256" key="6">
    <source>
        <dbReference type="ARBA" id="ARBA00023077"/>
    </source>
</evidence>
<keyword evidence="14" id="KW-0675">Receptor</keyword>
<dbReference type="Pfam" id="PF07715">
    <property type="entry name" value="Plug"/>
    <property type="match status" value="1"/>
</dbReference>
<dbReference type="SUPFAM" id="SSF56935">
    <property type="entry name" value="Porins"/>
    <property type="match status" value="1"/>
</dbReference>
<comment type="similarity">
    <text evidence="9 10">Belongs to the TonB-dependent receptor family.</text>
</comment>
<evidence type="ECO:0000256" key="11">
    <source>
        <dbReference type="SAM" id="SignalP"/>
    </source>
</evidence>
<evidence type="ECO:0000256" key="7">
    <source>
        <dbReference type="ARBA" id="ARBA00023136"/>
    </source>
</evidence>
<accession>A0A4Z0L714</accession>
<dbReference type="PANTHER" id="PTHR30442:SF0">
    <property type="entry name" value="FE(3+) DICITRATE TRANSPORT PROTEIN FECA"/>
    <property type="match status" value="1"/>
</dbReference>